<dbReference type="PANTHER" id="PTHR35698">
    <property type="entry name" value="DNA-BINDING PROTEIN RHL1"/>
    <property type="match status" value="1"/>
</dbReference>
<accession>A0A2V3IRU6</accession>
<feature type="compositionally biased region" description="Acidic residues" evidence="1">
    <location>
        <begin position="349"/>
        <end position="368"/>
    </location>
</feature>
<dbReference type="GO" id="GO:0003677">
    <property type="term" value="F:DNA binding"/>
    <property type="evidence" value="ECO:0007669"/>
    <property type="project" value="UniProtKB-KW"/>
</dbReference>
<name>A0A2V3IRU6_9FLOR</name>
<proteinExistence type="predicted"/>
<sequence>MGRKKKHQDLEPEKTEAEITGERLRSRANKTILSLTPSNAQLPIPKQLQRGDNADITKRNTSRKKKYLFLFPGALELAPGARIGELRDLNTTNPVLSIDVPGGHIVLRGTLVFPKNAFLTLKAGRGCREMRVTDTLDTIVAFSEWMFVRSGRTDTIPSNIPEELIRAEQTSLWKCHRKEKRRLNPDMSENDTESPHANGVSEAPTRSNPRRGVRISNYAERDLDNVENTDNSNEPSTAEAKPIEQIDLIDSDEDESISSFGKARIAKRRKRPIVHLSDESEEEQAEAEANNENAVPTKRCAYTNQKRKYSVSESSEEDDEVNAVRNDRTLTPRSSARKRRNVNYSQNFADDDSDDGASDNDDNDDDYEDHGMDTS</sequence>
<comment type="caution">
    <text evidence="2">The sequence shown here is derived from an EMBL/GenBank/DDBJ whole genome shotgun (WGS) entry which is preliminary data.</text>
</comment>
<keyword evidence="2" id="KW-0238">DNA-binding</keyword>
<dbReference type="Proteomes" id="UP000247409">
    <property type="component" value="Unassembled WGS sequence"/>
</dbReference>
<feature type="region of interest" description="Disordered" evidence="1">
    <location>
        <begin position="276"/>
        <end position="375"/>
    </location>
</feature>
<protein>
    <submittedName>
        <fullName evidence="2">DNA-binding protein RHL1</fullName>
    </submittedName>
</protein>
<keyword evidence="3" id="KW-1185">Reference proteome</keyword>
<feature type="region of interest" description="Disordered" evidence="1">
    <location>
        <begin position="178"/>
        <end position="256"/>
    </location>
</feature>
<feature type="compositionally biased region" description="Acidic residues" evidence="1">
    <location>
        <begin position="247"/>
        <end position="256"/>
    </location>
</feature>
<feature type="compositionally biased region" description="Basic and acidic residues" evidence="1">
    <location>
        <begin position="8"/>
        <end position="23"/>
    </location>
</feature>
<dbReference type="OrthoDB" id="568248at2759"/>
<evidence type="ECO:0000256" key="1">
    <source>
        <dbReference type="SAM" id="MobiDB-lite"/>
    </source>
</evidence>
<dbReference type="AlphaFoldDB" id="A0A2V3IRU6"/>
<feature type="compositionally biased region" description="Polar residues" evidence="1">
    <location>
        <begin position="226"/>
        <end position="236"/>
    </location>
</feature>
<dbReference type="InterPro" id="IPR038859">
    <property type="entry name" value="RHL1"/>
</dbReference>
<dbReference type="PANTHER" id="PTHR35698:SF2">
    <property type="entry name" value="DNA-BINDING PROTEIN RHL1"/>
    <property type="match status" value="1"/>
</dbReference>
<feature type="region of interest" description="Disordered" evidence="1">
    <location>
        <begin position="1"/>
        <end position="23"/>
    </location>
</feature>
<reference evidence="2 3" key="1">
    <citation type="journal article" date="2018" name="Mol. Biol. Evol.">
        <title>Analysis of the draft genome of the red seaweed Gracilariopsis chorda provides insights into genome size evolution in Rhodophyta.</title>
        <authorList>
            <person name="Lee J."/>
            <person name="Yang E.C."/>
            <person name="Graf L."/>
            <person name="Yang J.H."/>
            <person name="Qiu H."/>
            <person name="Zel Zion U."/>
            <person name="Chan C.X."/>
            <person name="Stephens T.G."/>
            <person name="Weber A.P.M."/>
            <person name="Boo G.H."/>
            <person name="Boo S.M."/>
            <person name="Kim K.M."/>
            <person name="Shin Y."/>
            <person name="Jung M."/>
            <person name="Lee S.J."/>
            <person name="Yim H.S."/>
            <person name="Lee J.H."/>
            <person name="Bhattacharya D."/>
            <person name="Yoon H.S."/>
        </authorList>
    </citation>
    <scope>NUCLEOTIDE SEQUENCE [LARGE SCALE GENOMIC DNA]</scope>
    <source>
        <strain evidence="2 3">SKKU-2015</strain>
        <tissue evidence="2">Whole body</tissue>
    </source>
</reference>
<gene>
    <name evidence="2" type="ORF">BWQ96_05417</name>
</gene>
<evidence type="ECO:0000313" key="3">
    <source>
        <dbReference type="Proteomes" id="UP000247409"/>
    </source>
</evidence>
<dbReference type="EMBL" id="NBIV01000080">
    <property type="protein sequence ID" value="PXF44834.1"/>
    <property type="molecule type" value="Genomic_DNA"/>
</dbReference>
<evidence type="ECO:0000313" key="2">
    <source>
        <dbReference type="EMBL" id="PXF44834.1"/>
    </source>
</evidence>
<organism evidence="2 3">
    <name type="scientific">Gracilariopsis chorda</name>
    <dbReference type="NCBI Taxonomy" id="448386"/>
    <lineage>
        <taxon>Eukaryota</taxon>
        <taxon>Rhodophyta</taxon>
        <taxon>Florideophyceae</taxon>
        <taxon>Rhodymeniophycidae</taxon>
        <taxon>Gracilariales</taxon>
        <taxon>Gracilariaceae</taxon>
        <taxon>Gracilariopsis</taxon>
    </lineage>
</organism>
<dbReference type="GO" id="GO:0042023">
    <property type="term" value="P:DNA endoreduplication"/>
    <property type="evidence" value="ECO:0007669"/>
    <property type="project" value="InterPro"/>
</dbReference>